<dbReference type="SMART" id="SM01381">
    <property type="entry name" value="7TM_GPCR_Srsx"/>
    <property type="match status" value="1"/>
</dbReference>
<evidence type="ECO:0000256" key="3">
    <source>
        <dbReference type="ARBA" id="ARBA00022989"/>
    </source>
</evidence>
<keyword evidence="2 5" id="KW-0812">Transmembrane</keyword>
<evidence type="ECO:0000256" key="1">
    <source>
        <dbReference type="ARBA" id="ARBA00004370"/>
    </source>
</evidence>
<dbReference type="PANTHER" id="PTHR23360:SF5">
    <property type="entry name" value="G-PROTEIN COUPLED RECEPTORS FAMILY 1 PROFILE DOMAIN-CONTAINING PROTEIN"/>
    <property type="match status" value="1"/>
</dbReference>
<evidence type="ECO:0000256" key="4">
    <source>
        <dbReference type="ARBA" id="ARBA00023136"/>
    </source>
</evidence>
<dbReference type="InterPro" id="IPR019424">
    <property type="entry name" value="7TM_GPCR_Srsx"/>
</dbReference>
<dbReference type="GO" id="GO:0004930">
    <property type="term" value="F:G protein-coupled receptor activity"/>
    <property type="evidence" value="ECO:0007669"/>
    <property type="project" value="InterPro"/>
</dbReference>
<dbReference type="InterPro" id="IPR000276">
    <property type="entry name" value="GPCR_Rhodpsn"/>
</dbReference>
<sequence>MLMFSFYTTVVAHKLYDDRVIPHDICVYSNIVPFFGSCFSTMLLLTLAVDRLLSLTSSYRLVSRTYAKLYIAVQLLPGCIFGVIVDVSMIINRKKEKDVLCTISAPLLPSTNEHFIRTMFIIYVLIVLCYSFFELFLKIVKISNEITKNVYRSLIVISMTMVCGMFGGAMVAMTDDAHNPSISPILLVGIFINVGTAVNFFAYYFLSSQYRKVFDDVIGIDRLKNAVFSNKLTTVHYISTRSVAAPRIFKK</sequence>
<name>A0A7I4YG99_HAECO</name>
<feature type="transmembrane region" description="Helical" evidence="5">
    <location>
        <begin position="115"/>
        <end position="137"/>
    </location>
</feature>
<keyword evidence="3 5" id="KW-1133">Transmembrane helix</keyword>
<comment type="subcellular location">
    <subcellularLocation>
        <location evidence="1">Membrane</location>
    </subcellularLocation>
</comment>
<feature type="transmembrane region" description="Helical" evidence="5">
    <location>
        <begin position="185"/>
        <end position="206"/>
    </location>
</feature>
<evidence type="ECO:0000313" key="7">
    <source>
        <dbReference type="WBParaSite" id="HCON_00098650-00001"/>
    </source>
</evidence>
<evidence type="ECO:0000313" key="6">
    <source>
        <dbReference type="Proteomes" id="UP000025227"/>
    </source>
</evidence>
<feature type="transmembrane region" description="Helical" evidence="5">
    <location>
        <begin position="69"/>
        <end position="91"/>
    </location>
</feature>
<accession>A0A7I4YG99</accession>
<reference evidence="7" key="1">
    <citation type="submission" date="2020-12" db="UniProtKB">
        <authorList>
            <consortium name="WormBaseParasite"/>
        </authorList>
    </citation>
    <scope>IDENTIFICATION</scope>
    <source>
        <strain evidence="7">MHco3</strain>
    </source>
</reference>
<dbReference type="PANTHER" id="PTHR23360">
    <property type="entry name" value="G-PROTEIN COUPLED RECEPTORS FAMILY 1 PROFILE DOMAIN-CONTAINING PROTEIN-RELATED"/>
    <property type="match status" value="1"/>
</dbReference>
<evidence type="ECO:0000256" key="2">
    <source>
        <dbReference type="ARBA" id="ARBA00022692"/>
    </source>
</evidence>
<dbReference type="Pfam" id="PF10320">
    <property type="entry name" value="7TM_GPCR_Srsx"/>
    <property type="match status" value="1"/>
</dbReference>
<protein>
    <submittedName>
        <fullName evidence="7">G_PROTEIN_RECEP_F1_2 domain-containing protein</fullName>
    </submittedName>
</protein>
<keyword evidence="6" id="KW-1185">Reference proteome</keyword>
<feature type="transmembrane region" description="Helical" evidence="5">
    <location>
        <begin position="149"/>
        <end position="173"/>
    </location>
</feature>
<dbReference type="AlphaFoldDB" id="A0A7I4YG99"/>
<keyword evidence="4 5" id="KW-0472">Membrane</keyword>
<evidence type="ECO:0000256" key="5">
    <source>
        <dbReference type="SAM" id="Phobius"/>
    </source>
</evidence>
<proteinExistence type="predicted"/>
<feature type="transmembrane region" description="Helical" evidence="5">
    <location>
        <begin position="27"/>
        <end position="49"/>
    </location>
</feature>
<dbReference type="OrthoDB" id="5820127at2759"/>
<dbReference type="SUPFAM" id="SSF81321">
    <property type="entry name" value="Family A G protein-coupled receptor-like"/>
    <property type="match status" value="1"/>
</dbReference>
<dbReference type="GO" id="GO:0016020">
    <property type="term" value="C:membrane"/>
    <property type="evidence" value="ECO:0007669"/>
    <property type="project" value="UniProtKB-SubCell"/>
</dbReference>
<dbReference type="InterPro" id="IPR047130">
    <property type="entry name" value="7TM_GPCR_Srsx_nematod"/>
</dbReference>
<organism evidence="6 7">
    <name type="scientific">Haemonchus contortus</name>
    <name type="common">Barber pole worm</name>
    <dbReference type="NCBI Taxonomy" id="6289"/>
    <lineage>
        <taxon>Eukaryota</taxon>
        <taxon>Metazoa</taxon>
        <taxon>Ecdysozoa</taxon>
        <taxon>Nematoda</taxon>
        <taxon>Chromadorea</taxon>
        <taxon>Rhabditida</taxon>
        <taxon>Rhabditina</taxon>
        <taxon>Rhabditomorpha</taxon>
        <taxon>Strongyloidea</taxon>
        <taxon>Trichostrongylidae</taxon>
        <taxon>Haemonchus</taxon>
    </lineage>
</organism>
<dbReference type="Gene3D" id="1.20.1070.10">
    <property type="entry name" value="Rhodopsin 7-helix transmembrane proteins"/>
    <property type="match status" value="1"/>
</dbReference>
<dbReference type="WBParaSite" id="HCON_00098650-00001">
    <property type="protein sequence ID" value="HCON_00098650-00001"/>
    <property type="gene ID" value="HCON_00098650"/>
</dbReference>
<dbReference type="Proteomes" id="UP000025227">
    <property type="component" value="Unplaced"/>
</dbReference>